<evidence type="ECO:0000256" key="12">
    <source>
        <dbReference type="HAMAP-Rule" id="MF_00974"/>
    </source>
</evidence>
<dbReference type="Pfam" id="PF10410">
    <property type="entry name" value="DnaB_bind"/>
    <property type="match status" value="1"/>
</dbReference>
<dbReference type="InterPro" id="IPR006295">
    <property type="entry name" value="DNA_primase_DnaG"/>
</dbReference>
<dbReference type="SMART" id="SM00400">
    <property type="entry name" value="ZnF_CHCC"/>
    <property type="match status" value="1"/>
</dbReference>
<dbReference type="HAMAP" id="MF_00974">
    <property type="entry name" value="DNA_primase_DnaG"/>
    <property type="match status" value="1"/>
</dbReference>
<keyword evidence="5 12" id="KW-0235">DNA replication</keyword>
<evidence type="ECO:0000256" key="13">
    <source>
        <dbReference type="PIRNR" id="PIRNR002811"/>
    </source>
</evidence>
<dbReference type="InterPro" id="IPR019475">
    <property type="entry name" value="DNA_primase_DnaB-bd"/>
</dbReference>
<keyword evidence="8 13" id="KW-0862">Zinc</keyword>
<dbReference type="SMART" id="SM00493">
    <property type="entry name" value="TOPRIM"/>
    <property type="match status" value="1"/>
</dbReference>
<dbReference type="GO" id="GO:0006269">
    <property type="term" value="P:DNA replication, synthesis of primer"/>
    <property type="evidence" value="ECO:0007669"/>
    <property type="project" value="UniProtKB-UniRule"/>
</dbReference>
<dbReference type="Pfam" id="PF13155">
    <property type="entry name" value="Toprim_2"/>
    <property type="match status" value="1"/>
</dbReference>
<dbReference type="InterPro" id="IPR037068">
    <property type="entry name" value="DNA_primase_core_N_sf"/>
</dbReference>
<dbReference type="CDD" id="cd03364">
    <property type="entry name" value="TOPRIM_DnaG_primases"/>
    <property type="match status" value="1"/>
</dbReference>
<protein>
    <recommendedName>
        <fullName evidence="12 13">DNA primase</fullName>
        <ecNumber evidence="12">2.7.7.101</ecNumber>
    </recommendedName>
</protein>
<dbReference type="InterPro" id="IPR030846">
    <property type="entry name" value="DnaG_bac"/>
</dbReference>
<keyword evidence="10 12" id="KW-0238">DNA-binding</keyword>
<evidence type="ECO:0000256" key="8">
    <source>
        <dbReference type="ARBA" id="ARBA00022833"/>
    </source>
</evidence>
<dbReference type="InterPro" id="IPR036977">
    <property type="entry name" value="DNA_primase_Znf_CHC2"/>
</dbReference>
<dbReference type="GO" id="GO:1990077">
    <property type="term" value="C:primosome complex"/>
    <property type="evidence" value="ECO:0007669"/>
    <property type="project" value="UniProtKB-KW"/>
</dbReference>
<comment type="function">
    <text evidence="12 13">RNA polymerase that catalyzes the synthesis of short RNA molecules used as primers for DNA polymerase during DNA replication.</text>
</comment>
<evidence type="ECO:0000256" key="5">
    <source>
        <dbReference type="ARBA" id="ARBA00022705"/>
    </source>
</evidence>
<dbReference type="PANTHER" id="PTHR30313">
    <property type="entry name" value="DNA PRIMASE"/>
    <property type="match status" value="1"/>
</dbReference>
<keyword evidence="6 13" id="KW-0479">Metal-binding</keyword>
<keyword evidence="2 12" id="KW-0639">Primosome</keyword>
<dbReference type="InterPro" id="IPR002694">
    <property type="entry name" value="Znf_CHC2"/>
</dbReference>
<keyword evidence="7 14" id="KW-0863">Zinc-finger</keyword>
<dbReference type="Gene3D" id="3.90.580.10">
    <property type="entry name" value="Zinc finger, CHC2-type domain"/>
    <property type="match status" value="1"/>
</dbReference>
<dbReference type="PIRSF" id="PIRSF002811">
    <property type="entry name" value="DnaG"/>
    <property type="match status" value="1"/>
</dbReference>
<dbReference type="Pfam" id="PF08275">
    <property type="entry name" value="DNAG_N"/>
    <property type="match status" value="1"/>
</dbReference>
<comment type="catalytic activity">
    <reaction evidence="12">
        <text>ssDNA + n NTP = ssDNA/pppN(pN)n-1 hybrid + (n-1) diphosphate.</text>
        <dbReference type="EC" id="2.7.7.101"/>
    </reaction>
</comment>
<dbReference type="PROSITE" id="PS50880">
    <property type="entry name" value="TOPRIM"/>
    <property type="match status" value="1"/>
</dbReference>
<dbReference type="Pfam" id="PF01807">
    <property type="entry name" value="Zn_ribbon_DnaG"/>
    <property type="match status" value="1"/>
</dbReference>
<dbReference type="EMBL" id="LBXN01000016">
    <property type="protein sequence ID" value="KKR33476.1"/>
    <property type="molecule type" value="Genomic_DNA"/>
</dbReference>
<dbReference type="InterPro" id="IPR034151">
    <property type="entry name" value="TOPRIM_DnaG_bac"/>
</dbReference>
<dbReference type="Gene3D" id="3.90.980.10">
    <property type="entry name" value="DNA primase, catalytic core, N-terminal domain"/>
    <property type="match status" value="1"/>
</dbReference>
<accession>A0A0G0Q817</accession>
<evidence type="ECO:0000313" key="17">
    <source>
        <dbReference type="Proteomes" id="UP000034539"/>
    </source>
</evidence>
<evidence type="ECO:0000256" key="11">
    <source>
        <dbReference type="ARBA" id="ARBA00023163"/>
    </source>
</evidence>
<dbReference type="FunFam" id="3.90.980.10:FF:000001">
    <property type="entry name" value="DNA primase"/>
    <property type="match status" value="1"/>
</dbReference>
<evidence type="ECO:0000256" key="6">
    <source>
        <dbReference type="ARBA" id="ARBA00022723"/>
    </source>
</evidence>
<proteinExistence type="inferred from homology"/>
<reference evidence="16 17" key="1">
    <citation type="journal article" date="2015" name="Nature">
        <title>rRNA introns, odd ribosomes, and small enigmatic genomes across a large radiation of phyla.</title>
        <authorList>
            <person name="Brown C.T."/>
            <person name="Hug L.A."/>
            <person name="Thomas B.C."/>
            <person name="Sharon I."/>
            <person name="Castelle C.J."/>
            <person name="Singh A."/>
            <person name="Wilkins M.J."/>
            <person name="Williams K.H."/>
            <person name="Banfield J.F."/>
        </authorList>
    </citation>
    <scope>NUCLEOTIDE SEQUENCE [LARGE SCALE GENOMIC DNA]</scope>
</reference>
<comment type="subunit">
    <text evidence="12">Monomer. Interacts with DnaB.</text>
</comment>
<dbReference type="InterPro" id="IPR006171">
    <property type="entry name" value="TOPRIM_dom"/>
</dbReference>
<dbReference type="AlphaFoldDB" id="A0A0G0Q817"/>
<comment type="caution">
    <text evidence="12">Lacks conserved residue(s) required for the propagation of feature annotation.</text>
</comment>
<dbReference type="InterPro" id="IPR013264">
    <property type="entry name" value="DNAG_N"/>
</dbReference>
<feature type="zinc finger region" description="CHC2-type" evidence="14">
    <location>
        <begin position="34"/>
        <end position="59"/>
    </location>
</feature>
<dbReference type="PANTHER" id="PTHR30313:SF2">
    <property type="entry name" value="DNA PRIMASE"/>
    <property type="match status" value="1"/>
</dbReference>
<evidence type="ECO:0000256" key="3">
    <source>
        <dbReference type="ARBA" id="ARBA00022679"/>
    </source>
</evidence>
<dbReference type="GO" id="GO:0003677">
    <property type="term" value="F:DNA binding"/>
    <property type="evidence" value="ECO:0007669"/>
    <property type="project" value="UniProtKB-KW"/>
</dbReference>
<dbReference type="SUPFAM" id="SSF57783">
    <property type="entry name" value="Zinc beta-ribbon"/>
    <property type="match status" value="1"/>
</dbReference>
<dbReference type="Gene3D" id="3.40.1360.10">
    <property type="match status" value="1"/>
</dbReference>
<comment type="similarity">
    <text evidence="12 13">Belongs to the DnaG primase family.</text>
</comment>
<dbReference type="GO" id="GO:0005737">
    <property type="term" value="C:cytoplasm"/>
    <property type="evidence" value="ECO:0007669"/>
    <property type="project" value="TreeGrafter"/>
</dbReference>
<keyword evidence="1 12" id="KW-0240">DNA-directed RNA polymerase</keyword>
<evidence type="ECO:0000256" key="1">
    <source>
        <dbReference type="ARBA" id="ARBA00022478"/>
    </source>
</evidence>
<evidence type="ECO:0000256" key="2">
    <source>
        <dbReference type="ARBA" id="ARBA00022515"/>
    </source>
</evidence>
<dbReference type="FunFam" id="3.90.580.10:FF:000001">
    <property type="entry name" value="DNA primase"/>
    <property type="match status" value="1"/>
</dbReference>
<evidence type="ECO:0000313" key="16">
    <source>
        <dbReference type="EMBL" id="KKR33476.1"/>
    </source>
</evidence>
<evidence type="ECO:0000259" key="15">
    <source>
        <dbReference type="PROSITE" id="PS50880"/>
    </source>
</evidence>
<dbReference type="GO" id="GO:0000428">
    <property type="term" value="C:DNA-directed RNA polymerase complex"/>
    <property type="evidence" value="ECO:0007669"/>
    <property type="project" value="UniProtKB-KW"/>
</dbReference>
<dbReference type="Proteomes" id="UP000034539">
    <property type="component" value="Unassembled WGS sequence"/>
</dbReference>
<dbReference type="EC" id="2.7.7.101" evidence="12"/>
<keyword evidence="3 12" id="KW-0808">Transferase</keyword>
<comment type="caution">
    <text evidence="16">The sequence shown here is derived from an EMBL/GenBank/DDBJ whole genome shotgun (WGS) entry which is preliminary data.</text>
</comment>
<gene>
    <name evidence="12" type="primary">dnaG</name>
    <name evidence="16" type="ORF">UT63_C0016G0015</name>
</gene>
<dbReference type="InterPro" id="IPR050219">
    <property type="entry name" value="DnaG_primase"/>
</dbReference>
<evidence type="ECO:0000256" key="9">
    <source>
        <dbReference type="ARBA" id="ARBA00022842"/>
    </source>
</evidence>
<evidence type="ECO:0000256" key="4">
    <source>
        <dbReference type="ARBA" id="ARBA00022695"/>
    </source>
</evidence>
<dbReference type="GO" id="GO:0003899">
    <property type="term" value="F:DNA-directed RNA polymerase activity"/>
    <property type="evidence" value="ECO:0007669"/>
    <property type="project" value="UniProtKB-UniRule"/>
</dbReference>
<organism evidence="16 17">
    <name type="scientific">Candidatus Gottesmanbacteria bacterium GW2011_GWC2_39_8</name>
    <dbReference type="NCBI Taxonomy" id="1618450"/>
    <lineage>
        <taxon>Bacteria</taxon>
        <taxon>Candidatus Gottesmaniibacteriota</taxon>
    </lineage>
</organism>
<dbReference type="PATRIC" id="fig|1618450.3.peg.452"/>
<evidence type="ECO:0000256" key="7">
    <source>
        <dbReference type="ARBA" id="ARBA00022771"/>
    </source>
</evidence>
<evidence type="ECO:0000256" key="10">
    <source>
        <dbReference type="ARBA" id="ARBA00023125"/>
    </source>
</evidence>
<dbReference type="SUPFAM" id="SSF56731">
    <property type="entry name" value="DNA primase core"/>
    <property type="match status" value="1"/>
</dbReference>
<keyword evidence="4 12" id="KW-0548">Nucleotidyltransferase</keyword>
<keyword evidence="9" id="KW-0460">Magnesium</keyword>
<name>A0A0G0Q817_9BACT</name>
<sequence length="594" mass="67553">MNDLELIKSKIDIVNFLSEYITIKKAGRNFKANCPFHHEKTPSFVVSPERQSWHCFGACGEGGDIFDFLMKWENLEFSESIKILAQRAGIELTQYQPSEPVKLKEKFFAINRLAGEFYHYILTSHNLGKKALEYLKERYVRKETVETFKIGYSPNSWDALYKFLTKKGYSRDDIYNAGFLVKSDRGGVYDRFRGRLMFTLYDHRGNPVGFSGRKMPPDTEKEAKYINSPETPVYIKGNTLFGLNITKEAIKKEDEAILVEGEFDMLSSWQSGVGNIVAIKGSALTEGQINLLKRYTTNITMSLDSDLAGNAAAMRGIELADAAGFNIKVVKLLYGKDPDECVQKDASLWKKSVKEALPVYDFVINSSFEKNDPGSALGKKKISEEVVPFLAKISNSILVSHYVKLFAKKLDVSEEAVYSQIGKQKKTENVGNKRVEEKPSVRNRQELLEEHILSLVLQSPNPKLNTEEIFSKLTGSDFHEIPVRKILEELVSFFAAHDTLDIKNFAEKINKEFLSTFDRCYLKEIGTSMEDGEIFDRDFKKSVRDMLVFSLKRKINENSTKLSGSDSKDDEEVEKLRIETQKLIGELQTASEEV</sequence>
<dbReference type="GO" id="GO:0008270">
    <property type="term" value="F:zinc ion binding"/>
    <property type="evidence" value="ECO:0007669"/>
    <property type="project" value="UniProtKB-KW"/>
</dbReference>
<dbReference type="Gene3D" id="1.10.860.10">
    <property type="entry name" value="DNAb Helicase, Chain A"/>
    <property type="match status" value="1"/>
</dbReference>
<feature type="domain" description="Toprim" evidence="15">
    <location>
        <begin position="254"/>
        <end position="337"/>
    </location>
</feature>
<evidence type="ECO:0000256" key="14">
    <source>
        <dbReference type="PIRSR" id="PIRSR002811-1"/>
    </source>
</evidence>
<comment type="cofactor">
    <cofactor evidence="13 14">
        <name>Zn(2+)</name>
        <dbReference type="ChEBI" id="CHEBI:29105"/>
    </cofactor>
    <text evidence="13 14">Binds 1 zinc ion per monomer.</text>
</comment>
<dbReference type="NCBIfam" id="TIGR01391">
    <property type="entry name" value="dnaG"/>
    <property type="match status" value="1"/>
</dbReference>
<dbReference type="InterPro" id="IPR016136">
    <property type="entry name" value="DNA_helicase_N/primase_C"/>
</dbReference>
<keyword evidence="11 12" id="KW-0804">Transcription</keyword>